<keyword evidence="5 7" id="KW-0472">Membrane</keyword>
<proteinExistence type="predicted"/>
<reference evidence="8 9" key="1">
    <citation type="journal article" date="2018" name="J. Microbiol.">
        <title>Baekduia soli gen. nov., sp. nov., a novel bacterium isolated from the soil of Baekdu Mountain and proposal of a novel family name, Baekduiaceae fam. nov.</title>
        <authorList>
            <person name="An D.S."/>
            <person name="Siddiqi M.Z."/>
            <person name="Kim K.H."/>
            <person name="Yu H.S."/>
            <person name="Im W.T."/>
        </authorList>
    </citation>
    <scope>NUCLEOTIDE SEQUENCE [LARGE SCALE GENOMIC DNA]</scope>
    <source>
        <strain evidence="8 9">BR7-21</strain>
    </source>
</reference>
<feature type="transmembrane region" description="Helical" evidence="7">
    <location>
        <begin position="198"/>
        <end position="218"/>
    </location>
</feature>
<evidence type="ECO:0000256" key="2">
    <source>
        <dbReference type="ARBA" id="ARBA00022475"/>
    </source>
</evidence>
<name>A0A5B8UA04_9ACTN</name>
<feature type="region of interest" description="Disordered" evidence="6">
    <location>
        <begin position="1"/>
        <end position="21"/>
    </location>
</feature>
<evidence type="ECO:0000313" key="9">
    <source>
        <dbReference type="Proteomes" id="UP000321805"/>
    </source>
</evidence>
<dbReference type="KEGG" id="bsol:FSW04_22205"/>
<keyword evidence="3 7" id="KW-0812">Transmembrane</keyword>
<keyword evidence="9" id="KW-1185">Reference proteome</keyword>
<evidence type="ECO:0000256" key="5">
    <source>
        <dbReference type="ARBA" id="ARBA00023136"/>
    </source>
</evidence>
<evidence type="ECO:0000256" key="7">
    <source>
        <dbReference type="SAM" id="Phobius"/>
    </source>
</evidence>
<evidence type="ECO:0000313" key="8">
    <source>
        <dbReference type="EMBL" id="QEC50013.1"/>
    </source>
</evidence>
<organism evidence="8 9">
    <name type="scientific">Baekduia soli</name>
    <dbReference type="NCBI Taxonomy" id="496014"/>
    <lineage>
        <taxon>Bacteria</taxon>
        <taxon>Bacillati</taxon>
        <taxon>Actinomycetota</taxon>
        <taxon>Thermoleophilia</taxon>
        <taxon>Solirubrobacterales</taxon>
        <taxon>Baekduiaceae</taxon>
        <taxon>Baekduia</taxon>
    </lineage>
</organism>
<keyword evidence="4 7" id="KW-1133">Transmembrane helix</keyword>
<feature type="transmembrane region" description="Helical" evidence="7">
    <location>
        <begin position="45"/>
        <end position="68"/>
    </location>
</feature>
<evidence type="ECO:0000256" key="1">
    <source>
        <dbReference type="ARBA" id="ARBA00004651"/>
    </source>
</evidence>
<dbReference type="InterPro" id="IPR017039">
    <property type="entry name" value="Virul_fac_BrkB"/>
</dbReference>
<dbReference type="AlphaFoldDB" id="A0A5B8UA04"/>
<dbReference type="Pfam" id="PF03631">
    <property type="entry name" value="Virul_fac_BrkB"/>
    <property type="match status" value="1"/>
</dbReference>
<dbReference type="Proteomes" id="UP000321805">
    <property type="component" value="Chromosome"/>
</dbReference>
<accession>A0A5B8UA04</accession>
<comment type="subcellular location">
    <subcellularLocation>
        <location evidence="1">Cell membrane</location>
        <topology evidence="1">Multi-pass membrane protein</topology>
    </subcellularLocation>
</comment>
<feature type="transmembrane region" description="Helical" evidence="7">
    <location>
        <begin position="258"/>
        <end position="284"/>
    </location>
</feature>
<sequence length="313" mass="32965">MTWVSAAATSTEMASPEPSATSLTGAAKRAFAAFRHHQMTDVAAALTYYAMMSLFPALVLATSLFSLVGDRSTVSKAVDYLARQGADRPTQQAVQEVMNKLVTASGGAVSIALVFSILFALNGASGAFGAAGRALNRVAGVEEDRGFVRRKVTDMGMTLVIVVLLLIVVAALFLGGRIAEDLLGTIGLGRSAATTWSIVRWPLALFVMLIAYALIYAFAPDREPRTLRWLTPGAMAGVLIWIVASVGFAIYIKNFSSYGAAYGAAGTVVVLLLWLWLSGCALLFGAELNAELERAGGGRPRRAAVPDAPARCA</sequence>
<feature type="compositionally biased region" description="Polar residues" evidence="6">
    <location>
        <begin position="7"/>
        <end position="21"/>
    </location>
</feature>
<feature type="transmembrane region" description="Helical" evidence="7">
    <location>
        <begin position="230"/>
        <end position="252"/>
    </location>
</feature>
<dbReference type="PANTHER" id="PTHR30213">
    <property type="entry name" value="INNER MEMBRANE PROTEIN YHJD"/>
    <property type="match status" value="1"/>
</dbReference>
<dbReference type="EMBL" id="CP042430">
    <property type="protein sequence ID" value="QEC50013.1"/>
    <property type="molecule type" value="Genomic_DNA"/>
</dbReference>
<dbReference type="PANTHER" id="PTHR30213:SF0">
    <property type="entry name" value="UPF0761 MEMBRANE PROTEIN YIHY"/>
    <property type="match status" value="1"/>
</dbReference>
<evidence type="ECO:0000256" key="3">
    <source>
        <dbReference type="ARBA" id="ARBA00022692"/>
    </source>
</evidence>
<feature type="transmembrane region" description="Helical" evidence="7">
    <location>
        <begin position="156"/>
        <end position="178"/>
    </location>
</feature>
<dbReference type="GO" id="GO:0005886">
    <property type="term" value="C:plasma membrane"/>
    <property type="evidence" value="ECO:0007669"/>
    <property type="project" value="UniProtKB-SubCell"/>
</dbReference>
<dbReference type="NCBIfam" id="TIGR00765">
    <property type="entry name" value="yihY_not_rbn"/>
    <property type="match status" value="1"/>
</dbReference>
<feature type="transmembrane region" description="Helical" evidence="7">
    <location>
        <begin position="108"/>
        <end position="135"/>
    </location>
</feature>
<gene>
    <name evidence="8" type="ORF">FSW04_22205</name>
</gene>
<evidence type="ECO:0000256" key="4">
    <source>
        <dbReference type="ARBA" id="ARBA00022989"/>
    </source>
</evidence>
<keyword evidence="2" id="KW-1003">Cell membrane</keyword>
<dbReference type="OrthoDB" id="9781030at2"/>
<dbReference type="PIRSF" id="PIRSF035875">
    <property type="entry name" value="RNase_BN"/>
    <property type="match status" value="1"/>
</dbReference>
<evidence type="ECO:0000256" key="6">
    <source>
        <dbReference type="SAM" id="MobiDB-lite"/>
    </source>
</evidence>
<protein>
    <submittedName>
        <fullName evidence="8">YihY/virulence factor BrkB family protein</fullName>
    </submittedName>
</protein>